<accession>A0A014Q6T6</accession>
<reference evidence="1 2" key="1">
    <citation type="submission" date="2014-01" db="EMBL/GenBank/DDBJ databases">
        <title>Interspecies Systems Biology Uncovers Metabolites Affecting C. elegans Gene Expression and Life History Traits.</title>
        <authorList>
            <person name="Watson E."/>
            <person name="Macneil L.T."/>
            <person name="Ritter A.D."/>
            <person name="Yilmaz L.S."/>
            <person name="Rosebrock A.P."/>
            <person name="Caudy A.A."/>
            <person name="Walhout A.J."/>
        </authorList>
    </citation>
    <scope>NUCLEOTIDE SEQUENCE [LARGE SCALE GENOMIC DNA]</scope>
    <source>
        <strain evidence="1 2">DA1877</strain>
    </source>
</reference>
<keyword evidence="2" id="KW-1185">Reference proteome</keyword>
<dbReference type="AlphaFoldDB" id="A0A014Q6T6"/>
<organism evidence="1 2">
    <name type="scientific">Comamonas aquatica DA1877</name>
    <dbReference type="NCBI Taxonomy" id="1457173"/>
    <lineage>
        <taxon>Bacteria</taxon>
        <taxon>Pseudomonadati</taxon>
        <taxon>Pseudomonadota</taxon>
        <taxon>Betaproteobacteria</taxon>
        <taxon>Burkholderiales</taxon>
        <taxon>Comamonadaceae</taxon>
        <taxon>Comamonas</taxon>
    </lineage>
</organism>
<evidence type="ECO:0000313" key="1">
    <source>
        <dbReference type="EMBL" id="EXU78912.1"/>
    </source>
</evidence>
<sequence>MLDDNADFKTINHAHPHIGKQLLALWGQPGFLPYMQSLTRDDRPSVRQGFADNVFLALHRLSEQHRRAYPDYRLESKYDPWATSVGTSHSH</sequence>
<dbReference type="Proteomes" id="UP000020766">
    <property type="component" value="Unassembled WGS sequence"/>
</dbReference>
<gene>
    <name evidence="1" type="ORF">AX13_09165</name>
</gene>
<evidence type="ECO:0000313" key="2">
    <source>
        <dbReference type="Proteomes" id="UP000020766"/>
    </source>
</evidence>
<dbReference type="EMBL" id="JBOK01000024">
    <property type="protein sequence ID" value="EXU78912.1"/>
    <property type="molecule type" value="Genomic_DNA"/>
</dbReference>
<comment type="caution">
    <text evidence="1">The sequence shown here is derived from an EMBL/GenBank/DDBJ whole genome shotgun (WGS) entry which is preliminary data.</text>
</comment>
<name>A0A014Q6T6_9BURK</name>
<protein>
    <submittedName>
        <fullName evidence="1">Uncharacterized protein</fullName>
    </submittedName>
</protein>
<dbReference type="RefSeq" id="WP_043386785.1">
    <property type="nucleotide sequence ID" value="NZ_JBOK01000024.1"/>
</dbReference>
<dbReference type="PATRIC" id="fig|1457173.3.peg.3243"/>
<proteinExistence type="predicted"/>